<evidence type="ECO:0000313" key="2">
    <source>
        <dbReference type="Proteomes" id="UP000245252"/>
    </source>
</evidence>
<evidence type="ECO:0000313" key="1">
    <source>
        <dbReference type="EMBL" id="PWE54003.1"/>
    </source>
</evidence>
<protein>
    <submittedName>
        <fullName evidence="1">Uncharacterized protein</fullName>
    </submittedName>
</protein>
<comment type="caution">
    <text evidence="1">The sequence shown here is derived from an EMBL/GenBank/DDBJ whole genome shotgun (WGS) entry which is preliminary data.</text>
</comment>
<keyword evidence="2" id="KW-1185">Reference proteome</keyword>
<organism evidence="1 2">
    <name type="scientific">Metarhizobium album</name>
    <dbReference type="NCBI Taxonomy" id="2182425"/>
    <lineage>
        <taxon>Bacteria</taxon>
        <taxon>Pseudomonadati</taxon>
        <taxon>Pseudomonadota</taxon>
        <taxon>Alphaproteobacteria</taxon>
        <taxon>Hyphomicrobiales</taxon>
        <taxon>Rhizobiaceae</taxon>
        <taxon>Metarhizobium</taxon>
    </lineage>
</organism>
<sequence length="67" mass="7377">MEKTAVSTGGRESLPILFEHERANFQRVRQFSDAVLPDDLGPDQFALLVATQAFDTNDGITNLAQRG</sequence>
<dbReference type="Proteomes" id="UP000245252">
    <property type="component" value="Unassembled WGS sequence"/>
</dbReference>
<proteinExistence type="predicted"/>
<reference evidence="1 2" key="1">
    <citation type="submission" date="2018-05" db="EMBL/GenBank/DDBJ databases">
        <title>The draft genome of strain NS-104.</title>
        <authorList>
            <person name="Hang P."/>
            <person name="Jiang J."/>
        </authorList>
    </citation>
    <scope>NUCLEOTIDE SEQUENCE [LARGE SCALE GENOMIC DNA]</scope>
    <source>
        <strain evidence="1 2">NS-104</strain>
    </source>
</reference>
<dbReference type="AlphaFoldDB" id="A0A2U2DL30"/>
<name>A0A2U2DL30_9HYPH</name>
<dbReference type="EMBL" id="QFBC01000012">
    <property type="protein sequence ID" value="PWE54003.1"/>
    <property type="molecule type" value="Genomic_DNA"/>
</dbReference>
<gene>
    <name evidence="1" type="ORF">DEM27_22000</name>
</gene>
<accession>A0A2U2DL30</accession>